<dbReference type="InterPro" id="IPR036380">
    <property type="entry name" value="Isochorismatase-like_sf"/>
</dbReference>
<dbReference type="InterPro" id="IPR000868">
    <property type="entry name" value="Isochorismatase-like_dom"/>
</dbReference>
<dbReference type="PANTHER" id="PTHR43540">
    <property type="entry name" value="PEROXYUREIDOACRYLATE/UREIDOACRYLATE AMIDOHYDROLASE-RELATED"/>
    <property type="match status" value="1"/>
</dbReference>
<evidence type="ECO:0000259" key="3">
    <source>
        <dbReference type="Pfam" id="PF00857"/>
    </source>
</evidence>
<dbReference type="GO" id="GO:0016787">
    <property type="term" value="F:hydrolase activity"/>
    <property type="evidence" value="ECO:0007669"/>
    <property type="project" value="UniProtKB-KW"/>
</dbReference>
<dbReference type="EMBL" id="LGRB01000010">
    <property type="protein sequence ID" value="OCT50327.1"/>
    <property type="molecule type" value="Genomic_DNA"/>
</dbReference>
<feature type="domain" description="Isochorismatase-like" evidence="3">
    <location>
        <begin position="75"/>
        <end position="233"/>
    </location>
</feature>
<dbReference type="SUPFAM" id="SSF52499">
    <property type="entry name" value="Isochorismatase-like hydrolases"/>
    <property type="match status" value="1"/>
</dbReference>
<reference evidence="5" key="1">
    <citation type="submission" date="2015-07" db="EMBL/GenBank/DDBJ databases">
        <authorList>
            <person name="Teixeira M.M."/>
            <person name="Souza R.C."/>
            <person name="Almeida L.G."/>
            <person name="Vicente V.A."/>
            <person name="de Hoog S."/>
            <person name="Bocca A.L."/>
            <person name="de Almeida S.R."/>
            <person name="Vasconcelos A.T."/>
            <person name="Felipe M.S."/>
        </authorList>
    </citation>
    <scope>NUCLEOTIDE SEQUENCE [LARGE SCALE GENOMIC DNA]</scope>
    <source>
        <strain evidence="5">KSF</strain>
    </source>
</reference>
<dbReference type="Gene3D" id="3.40.50.850">
    <property type="entry name" value="Isochorismatase-like"/>
    <property type="match status" value="1"/>
</dbReference>
<comment type="similarity">
    <text evidence="1">Belongs to the isochorismatase family.</text>
</comment>
<dbReference type="VEuPathDB" id="FungiDB:G647_05662"/>
<dbReference type="InterPro" id="IPR050272">
    <property type="entry name" value="Isochorismatase-like_hydrls"/>
</dbReference>
<evidence type="ECO:0000313" key="4">
    <source>
        <dbReference type="EMBL" id="OCT50327.1"/>
    </source>
</evidence>
<name>A0A1C1CP92_9EURO</name>
<dbReference type="Proteomes" id="UP000094526">
    <property type="component" value="Unassembled WGS sequence"/>
</dbReference>
<keyword evidence="2 4" id="KW-0378">Hydrolase</keyword>
<gene>
    <name evidence="4" type="ORF">CLCR_07549</name>
</gene>
<organism evidence="4 5">
    <name type="scientific">Cladophialophora carrionii</name>
    <dbReference type="NCBI Taxonomy" id="86049"/>
    <lineage>
        <taxon>Eukaryota</taxon>
        <taxon>Fungi</taxon>
        <taxon>Dikarya</taxon>
        <taxon>Ascomycota</taxon>
        <taxon>Pezizomycotina</taxon>
        <taxon>Eurotiomycetes</taxon>
        <taxon>Chaetothyriomycetidae</taxon>
        <taxon>Chaetothyriales</taxon>
        <taxon>Herpotrichiellaceae</taxon>
        <taxon>Cladophialophora</taxon>
    </lineage>
</organism>
<dbReference type="OrthoDB" id="245563at2759"/>
<accession>A0A1C1CP92</accession>
<dbReference type="AlphaFoldDB" id="A0A1C1CP92"/>
<evidence type="ECO:0000256" key="1">
    <source>
        <dbReference type="ARBA" id="ARBA00006336"/>
    </source>
</evidence>
<dbReference type="VEuPathDB" id="FungiDB:CLCR_07549"/>
<protein>
    <submittedName>
        <fullName evidence="4">Putative isochorismatase family hydrolase</fullName>
    </submittedName>
</protein>
<keyword evidence="5" id="KW-1185">Reference proteome</keyword>
<dbReference type="STRING" id="86049.A0A1C1CP92"/>
<sequence length="237" mass="25374">MTSATQVKSLRDLLGAPPATASPSDSTLIIIDAQNDPATALQQPYMVLVSLARCASSLLQYEPVAFWTLTTARYAEGHLKTVNVEQTRKAIASLLEKYRAAGDGKNIVHVVHKTPDGAPVFTPNTALAEEFDELKARPGEKVVEKQAISSFVNTDLHEYLSSLGERGKKTVLVGYMAHVCVSTTARQGNDLGYNVVLAKDAIGDRDIPGISGSEVTEATLKELSDAFGTVVQSSDIK</sequence>
<evidence type="ECO:0000313" key="5">
    <source>
        <dbReference type="Proteomes" id="UP000094526"/>
    </source>
</evidence>
<proteinExistence type="inferred from homology"/>
<comment type="caution">
    <text evidence="4">The sequence shown here is derived from an EMBL/GenBank/DDBJ whole genome shotgun (WGS) entry which is preliminary data.</text>
</comment>
<dbReference type="Pfam" id="PF00857">
    <property type="entry name" value="Isochorismatase"/>
    <property type="match status" value="1"/>
</dbReference>
<dbReference type="PANTHER" id="PTHR43540:SF15">
    <property type="entry name" value="BLR5631 PROTEIN"/>
    <property type="match status" value="1"/>
</dbReference>
<evidence type="ECO:0000256" key="2">
    <source>
        <dbReference type="ARBA" id="ARBA00022801"/>
    </source>
</evidence>